<organism evidence="7 8">
    <name type="scientific">Chroogloeocystis siderophila 5.2 s.c.1</name>
    <dbReference type="NCBI Taxonomy" id="247279"/>
    <lineage>
        <taxon>Bacteria</taxon>
        <taxon>Bacillati</taxon>
        <taxon>Cyanobacteriota</taxon>
        <taxon>Cyanophyceae</taxon>
        <taxon>Oscillatoriophycideae</taxon>
        <taxon>Chroococcales</taxon>
        <taxon>Chroococcaceae</taxon>
        <taxon>Chroogloeocystis</taxon>
    </lineage>
</organism>
<keyword evidence="3" id="KW-0804">Transcription</keyword>
<evidence type="ECO:0000256" key="4">
    <source>
        <dbReference type="SAM" id="Coils"/>
    </source>
</evidence>
<dbReference type="InterPro" id="IPR012318">
    <property type="entry name" value="HTH_CRP"/>
</dbReference>
<dbReference type="SUPFAM" id="SSF51206">
    <property type="entry name" value="cAMP-binding domain-like"/>
    <property type="match status" value="1"/>
</dbReference>
<accession>A0A1U7HN75</accession>
<dbReference type="InterPro" id="IPR014710">
    <property type="entry name" value="RmlC-like_jellyroll"/>
</dbReference>
<dbReference type="RefSeq" id="WP_073550203.1">
    <property type="nucleotide sequence ID" value="NZ_CAWMVK010000003.1"/>
</dbReference>
<dbReference type="Pfam" id="PF13545">
    <property type="entry name" value="HTH_Crp_2"/>
    <property type="match status" value="1"/>
</dbReference>
<dbReference type="InterPro" id="IPR036390">
    <property type="entry name" value="WH_DNA-bd_sf"/>
</dbReference>
<dbReference type="InterPro" id="IPR013767">
    <property type="entry name" value="PAS_fold"/>
</dbReference>
<dbReference type="GO" id="GO:0003677">
    <property type="term" value="F:DNA binding"/>
    <property type="evidence" value="ECO:0007669"/>
    <property type="project" value="UniProtKB-KW"/>
</dbReference>
<keyword evidence="8" id="KW-1185">Reference proteome</keyword>
<dbReference type="Gene3D" id="1.10.10.10">
    <property type="entry name" value="Winged helix-like DNA-binding domain superfamily/Winged helix DNA-binding domain"/>
    <property type="match status" value="1"/>
</dbReference>
<dbReference type="InterPro" id="IPR018490">
    <property type="entry name" value="cNMP-bd_dom_sf"/>
</dbReference>
<keyword evidence="2" id="KW-0238">DNA-binding</keyword>
<feature type="coiled-coil region" evidence="4">
    <location>
        <begin position="42"/>
        <end position="76"/>
    </location>
</feature>
<dbReference type="AlphaFoldDB" id="A0A1U7HN75"/>
<dbReference type="InterPro" id="IPR000014">
    <property type="entry name" value="PAS"/>
</dbReference>
<dbReference type="SUPFAM" id="SSF55785">
    <property type="entry name" value="PYP-like sensor domain (PAS domain)"/>
    <property type="match status" value="1"/>
</dbReference>
<dbReference type="CDD" id="cd00130">
    <property type="entry name" value="PAS"/>
    <property type="match status" value="1"/>
</dbReference>
<dbReference type="InterPro" id="IPR035965">
    <property type="entry name" value="PAS-like_dom_sf"/>
</dbReference>
<dbReference type="Gene3D" id="2.60.120.10">
    <property type="entry name" value="Jelly Rolls"/>
    <property type="match status" value="1"/>
</dbReference>
<evidence type="ECO:0000259" key="5">
    <source>
        <dbReference type="PROSITE" id="PS50112"/>
    </source>
</evidence>
<comment type="caution">
    <text evidence="7">The sequence shown here is derived from an EMBL/GenBank/DDBJ whole genome shotgun (WGS) entry which is preliminary data.</text>
</comment>
<dbReference type="Pfam" id="PF00989">
    <property type="entry name" value="PAS"/>
    <property type="match status" value="1"/>
</dbReference>
<protein>
    <recommendedName>
        <fullName evidence="9">Transcriptional regulator</fullName>
    </recommendedName>
</protein>
<name>A0A1U7HN75_9CHRO</name>
<dbReference type="SMART" id="SM00419">
    <property type="entry name" value="HTH_CRP"/>
    <property type="match status" value="1"/>
</dbReference>
<evidence type="ECO:0000259" key="6">
    <source>
        <dbReference type="PROSITE" id="PS51063"/>
    </source>
</evidence>
<dbReference type="NCBIfam" id="TIGR00229">
    <property type="entry name" value="sensory_box"/>
    <property type="match status" value="1"/>
</dbReference>
<dbReference type="STRING" id="247279.NIES1031_14305"/>
<dbReference type="Proteomes" id="UP000185984">
    <property type="component" value="Unassembled WGS sequence"/>
</dbReference>
<dbReference type="SUPFAM" id="SSF46785">
    <property type="entry name" value="Winged helix' DNA-binding domain"/>
    <property type="match status" value="1"/>
</dbReference>
<gene>
    <name evidence="7" type="ORF">NIES1031_14305</name>
</gene>
<dbReference type="GO" id="GO:0006355">
    <property type="term" value="P:regulation of DNA-templated transcription"/>
    <property type="evidence" value="ECO:0007669"/>
    <property type="project" value="InterPro"/>
</dbReference>
<evidence type="ECO:0000313" key="7">
    <source>
        <dbReference type="EMBL" id="OKH25019.1"/>
    </source>
</evidence>
<dbReference type="SMART" id="SM00091">
    <property type="entry name" value="PAS"/>
    <property type="match status" value="1"/>
</dbReference>
<evidence type="ECO:0000256" key="2">
    <source>
        <dbReference type="ARBA" id="ARBA00023125"/>
    </source>
</evidence>
<feature type="domain" description="PAS" evidence="5">
    <location>
        <begin position="69"/>
        <end position="139"/>
    </location>
</feature>
<dbReference type="Gene3D" id="3.30.450.20">
    <property type="entry name" value="PAS domain"/>
    <property type="match status" value="1"/>
</dbReference>
<evidence type="ECO:0000256" key="3">
    <source>
        <dbReference type="ARBA" id="ARBA00023163"/>
    </source>
</evidence>
<dbReference type="InterPro" id="IPR036388">
    <property type="entry name" value="WH-like_DNA-bd_sf"/>
</dbReference>
<evidence type="ECO:0008006" key="9">
    <source>
        <dbReference type="Google" id="ProtNLM"/>
    </source>
</evidence>
<evidence type="ECO:0000313" key="8">
    <source>
        <dbReference type="Proteomes" id="UP000185984"/>
    </source>
</evidence>
<dbReference type="CDD" id="cd00092">
    <property type="entry name" value="HTH_CRP"/>
    <property type="match status" value="1"/>
</dbReference>
<keyword evidence="1" id="KW-0805">Transcription regulation</keyword>
<proteinExistence type="predicted"/>
<keyword evidence="4" id="KW-0175">Coiled coil</keyword>
<sequence length="400" mass="45321">MNVDKFVKQIYTQIESLYRLNNGTEIPKEMLPIMLTNLGIISEELQVTVDELQRQNEELIATRTALELQIRRYQELFDFACEGYIITDKSGRIEEANRAAAKLLNVSQRFLVGKSFLMFVVENDRQALYSKLMQPQQVEESIEWTVNLCPRNSEPLKVALTIVIAIDNEGKKSRMQICIRQSPTAEAQPLIEPIEEKVSDLTGDRRKFVYLKGELIPLNPQMIWQVHQGIVKLSTLSETGEEVVVGLAGPGMPFGVELTSLHTYQATALSQVQLLCYSFSELAASPLLAANVLPRINQRLQQTEALLAIFGQRRVKDRFEQLLQLLKHEVGQQTAQGTRLSVRFTHQELAEACSTTRVTITRLLGKLQEQGKIAIDGNNHIILKEKSLFDKLPEEDVYTV</sequence>
<dbReference type="EMBL" id="MRCC01000011">
    <property type="protein sequence ID" value="OKH25019.1"/>
    <property type="molecule type" value="Genomic_DNA"/>
</dbReference>
<evidence type="ECO:0000256" key="1">
    <source>
        <dbReference type="ARBA" id="ARBA00023015"/>
    </source>
</evidence>
<feature type="domain" description="HTH crp-type" evidence="6">
    <location>
        <begin position="313"/>
        <end position="386"/>
    </location>
</feature>
<dbReference type="PROSITE" id="PS51063">
    <property type="entry name" value="HTH_CRP_2"/>
    <property type="match status" value="1"/>
</dbReference>
<reference evidence="7 8" key="1">
    <citation type="submission" date="2016-11" db="EMBL/GenBank/DDBJ databases">
        <title>Draft Genome Sequences of Nine Cyanobacterial Strains from Diverse Habitats.</title>
        <authorList>
            <person name="Zhu T."/>
            <person name="Hou S."/>
            <person name="Lu X."/>
            <person name="Hess W.R."/>
        </authorList>
    </citation>
    <scope>NUCLEOTIDE SEQUENCE [LARGE SCALE GENOMIC DNA]</scope>
    <source>
        <strain evidence="7 8">5.2 s.c.1</strain>
    </source>
</reference>
<dbReference type="PROSITE" id="PS50112">
    <property type="entry name" value="PAS"/>
    <property type="match status" value="1"/>
</dbReference>